<evidence type="ECO:0000259" key="1">
    <source>
        <dbReference type="PROSITE" id="PS51729"/>
    </source>
</evidence>
<keyword evidence="3" id="KW-1185">Reference proteome</keyword>
<dbReference type="OrthoDB" id="5405911at2"/>
<accession>A0A3D9LCD3</accession>
<dbReference type="RefSeq" id="WP_115931940.1">
    <property type="nucleotide sequence ID" value="NZ_QREH01000001.1"/>
</dbReference>
<dbReference type="EMBL" id="QREH01000001">
    <property type="protein sequence ID" value="REE03905.1"/>
    <property type="molecule type" value="Genomic_DNA"/>
</dbReference>
<dbReference type="SUPFAM" id="SSF55729">
    <property type="entry name" value="Acyl-CoA N-acyltransferases (Nat)"/>
    <property type="match status" value="1"/>
</dbReference>
<evidence type="ECO:0000313" key="2">
    <source>
        <dbReference type="EMBL" id="REE03905.1"/>
    </source>
</evidence>
<dbReference type="PROSITE" id="PS51729">
    <property type="entry name" value="GNAT_YJDJ"/>
    <property type="match status" value="1"/>
</dbReference>
<dbReference type="Gene3D" id="3.40.630.30">
    <property type="match status" value="1"/>
</dbReference>
<dbReference type="InterPro" id="IPR016181">
    <property type="entry name" value="Acyl_CoA_acyltransferase"/>
</dbReference>
<dbReference type="InterPro" id="IPR045057">
    <property type="entry name" value="Gcn5-rel_NAT"/>
</dbReference>
<sequence>MSTQGSSTETPKIVHDDLRVERDPDRGRIELWQKEQFIGFLGYTEQTVGEETVVILQHTIIDEAFGRRGYARALVTIVLERLKAEGFLIVPECSYVQDYLRRYPEYAPLVFKGGFEGEL</sequence>
<dbReference type="Proteomes" id="UP000256727">
    <property type="component" value="Unassembled WGS sequence"/>
</dbReference>
<gene>
    <name evidence="2" type="ORF">C8E99_1726</name>
</gene>
<name>A0A3D9LCD3_9MICC</name>
<reference evidence="2 3" key="1">
    <citation type="submission" date="2018-07" db="EMBL/GenBank/DDBJ databases">
        <title>Sequencing the genomes of 1000 actinobacteria strains.</title>
        <authorList>
            <person name="Klenk H.-P."/>
        </authorList>
    </citation>
    <scope>NUCLEOTIDE SEQUENCE [LARGE SCALE GENOMIC DNA]</scope>
    <source>
        <strain evidence="2 3">DSM 14442</strain>
    </source>
</reference>
<feature type="domain" description="N-acetyltransferase" evidence="1">
    <location>
        <begin position="21"/>
        <end position="111"/>
    </location>
</feature>
<dbReference type="PANTHER" id="PTHR31435:SF10">
    <property type="entry name" value="BSR4717 PROTEIN"/>
    <property type="match status" value="1"/>
</dbReference>
<proteinExistence type="predicted"/>
<comment type="caution">
    <text evidence="2">The sequence shown here is derived from an EMBL/GenBank/DDBJ whole genome shotgun (WGS) entry which is preliminary data.</text>
</comment>
<dbReference type="CDD" id="cd04301">
    <property type="entry name" value="NAT_SF"/>
    <property type="match status" value="1"/>
</dbReference>
<organism evidence="2 3">
    <name type="scientific">Citricoccus muralis</name>
    <dbReference type="NCBI Taxonomy" id="169134"/>
    <lineage>
        <taxon>Bacteria</taxon>
        <taxon>Bacillati</taxon>
        <taxon>Actinomycetota</taxon>
        <taxon>Actinomycetes</taxon>
        <taxon>Micrococcales</taxon>
        <taxon>Micrococcaceae</taxon>
        <taxon>Citricoccus</taxon>
    </lineage>
</organism>
<evidence type="ECO:0000313" key="3">
    <source>
        <dbReference type="Proteomes" id="UP000256727"/>
    </source>
</evidence>
<dbReference type="AlphaFoldDB" id="A0A3D9LCD3"/>
<protein>
    <recommendedName>
        <fullName evidence="1">N-acetyltransferase domain-containing protein</fullName>
    </recommendedName>
</protein>
<dbReference type="PANTHER" id="PTHR31435">
    <property type="entry name" value="PROTEIN NATD1"/>
    <property type="match status" value="1"/>
</dbReference>
<dbReference type="Pfam" id="PF14542">
    <property type="entry name" value="Acetyltransf_CG"/>
    <property type="match status" value="1"/>
</dbReference>
<dbReference type="InterPro" id="IPR031165">
    <property type="entry name" value="GNAT_YJDJ"/>
</dbReference>